<evidence type="ECO:0000313" key="3">
    <source>
        <dbReference type="Proteomes" id="UP000324536"/>
    </source>
</evidence>
<name>A0A5C1YQM7_9PROT</name>
<sequence>MSILNGKIEQLLSLAVATVAAGVMPAPMEHDPDRDAALRSLAAVAGQQGWSMEALRAFAGPQADLLFPGGEAELLEAWSDLCDRDMADAMCETDEPRLSGRVRAALLYRLPADEGRRTAAAKGMSLLLTPQGQVVFRRAWMRSVNALWQAAQDDSAGVAYVTKRLTLGNIYALSFLYWLARGQDAAAMAAFVDRQLALVLRFGRFRAKLAAGRSAAPAGAAAL</sequence>
<dbReference type="Pfam" id="PF08511">
    <property type="entry name" value="COQ9"/>
    <property type="match status" value="1"/>
</dbReference>
<gene>
    <name evidence="2" type="ORF">FLP30_10065</name>
</gene>
<dbReference type="InterPro" id="IPR013718">
    <property type="entry name" value="COQ9_C"/>
</dbReference>
<dbReference type="RefSeq" id="WP_149279706.1">
    <property type="nucleotide sequence ID" value="NZ_CP043506.1"/>
</dbReference>
<proteinExistence type="predicted"/>
<accession>A0A5C1YQM7</accession>
<dbReference type="OrthoDB" id="7201143at2"/>
<dbReference type="Gene3D" id="1.10.357.10">
    <property type="entry name" value="Tetracycline Repressor, domain 2"/>
    <property type="match status" value="1"/>
</dbReference>
<organism evidence="2 3">
    <name type="scientific">Acetobacter vaccinii</name>
    <dbReference type="NCBI Taxonomy" id="2592655"/>
    <lineage>
        <taxon>Bacteria</taxon>
        <taxon>Pseudomonadati</taxon>
        <taxon>Pseudomonadota</taxon>
        <taxon>Alphaproteobacteria</taxon>
        <taxon>Acetobacterales</taxon>
        <taxon>Acetobacteraceae</taxon>
        <taxon>Acetobacter</taxon>
    </lineage>
</organism>
<dbReference type="AlphaFoldDB" id="A0A5C1YQM7"/>
<dbReference type="Proteomes" id="UP000324536">
    <property type="component" value="Chromosome"/>
</dbReference>
<protein>
    <submittedName>
        <fullName evidence="2">RpsU-divergently transcribed protein</fullName>
    </submittedName>
</protein>
<dbReference type="KEGG" id="acek:FLP30_10065"/>
<evidence type="ECO:0000313" key="2">
    <source>
        <dbReference type="EMBL" id="QEO18033.1"/>
    </source>
</evidence>
<keyword evidence="3" id="KW-1185">Reference proteome</keyword>
<reference evidence="2 3" key="1">
    <citation type="submission" date="2019-09" db="EMBL/GenBank/DDBJ databases">
        <title>Genome sequencing of strain KACC 21233.</title>
        <authorList>
            <person name="Heo J."/>
            <person name="Kim S.-J."/>
            <person name="Kim J.-S."/>
            <person name="Hong S.-B."/>
            <person name="Kwon S.-W."/>
        </authorList>
    </citation>
    <scope>NUCLEOTIDE SEQUENCE [LARGE SCALE GENOMIC DNA]</scope>
    <source>
        <strain evidence="2 3">KACC 21233</strain>
    </source>
</reference>
<feature type="domain" description="COQ9 C-terminal" evidence="1">
    <location>
        <begin position="140"/>
        <end position="202"/>
    </location>
</feature>
<evidence type="ECO:0000259" key="1">
    <source>
        <dbReference type="Pfam" id="PF08511"/>
    </source>
</evidence>
<dbReference type="EMBL" id="CP043506">
    <property type="protein sequence ID" value="QEO18033.1"/>
    <property type="molecule type" value="Genomic_DNA"/>
</dbReference>